<accession>A0A0F8XRC7</accession>
<proteinExistence type="predicted"/>
<evidence type="ECO:0000256" key="1">
    <source>
        <dbReference type="SAM" id="MobiDB-lite"/>
    </source>
</evidence>
<dbReference type="AlphaFoldDB" id="A0A0F8XRC7"/>
<reference evidence="2" key="1">
    <citation type="journal article" date="2015" name="Nature">
        <title>Complex archaea that bridge the gap between prokaryotes and eukaryotes.</title>
        <authorList>
            <person name="Spang A."/>
            <person name="Saw J.H."/>
            <person name="Jorgensen S.L."/>
            <person name="Zaremba-Niedzwiedzka K."/>
            <person name="Martijn J."/>
            <person name="Lind A.E."/>
            <person name="van Eijk R."/>
            <person name="Schleper C."/>
            <person name="Guy L."/>
            <person name="Ettema T.J."/>
        </authorList>
    </citation>
    <scope>NUCLEOTIDE SEQUENCE</scope>
</reference>
<feature type="compositionally biased region" description="Basic and acidic residues" evidence="1">
    <location>
        <begin position="49"/>
        <end position="61"/>
    </location>
</feature>
<protein>
    <submittedName>
        <fullName evidence="2">Uncharacterized protein</fullName>
    </submittedName>
</protein>
<feature type="region of interest" description="Disordered" evidence="1">
    <location>
        <begin position="49"/>
        <end position="74"/>
    </location>
</feature>
<comment type="caution">
    <text evidence="2">The sequence shown here is derived from an EMBL/GenBank/DDBJ whole genome shotgun (WGS) entry which is preliminary data.</text>
</comment>
<organism evidence="2">
    <name type="scientific">marine sediment metagenome</name>
    <dbReference type="NCBI Taxonomy" id="412755"/>
    <lineage>
        <taxon>unclassified sequences</taxon>
        <taxon>metagenomes</taxon>
        <taxon>ecological metagenomes</taxon>
    </lineage>
</organism>
<sequence length="74" mass="8460">MTPPQTPKPLTEKELQEMENLVEILNTGHDDYENALRVEKLIAELKRLRAGPSEEDKERVKRMSKTRGAGNAQE</sequence>
<name>A0A0F8XRC7_9ZZZZ</name>
<dbReference type="EMBL" id="LAZR01057707">
    <property type="protein sequence ID" value="KKK71498.1"/>
    <property type="molecule type" value="Genomic_DNA"/>
</dbReference>
<evidence type="ECO:0000313" key="2">
    <source>
        <dbReference type="EMBL" id="KKK71498.1"/>
    </source>
</evidence>
<gene>
    <name evidence="2" type="ORF">LCGC14_2913320</name>
</gene>